<dbReference type="AlphaFoldDB" id="A0A3N4LVF8"/>
<dbReference type="OrthoDB" id="5863171at2759"/>
<accession>A0A3N4LVF8</accession>
<dbReference type="GO" id="GO:0005634">
    <property type="term" value="C:nucleus"/>
    <property type="evidence" value="ECO:0007669"/>
    <property type="project" value="UniProtKB-SubCell"/>
</dbReference>
<sequence>MSHVGGASHPYDGNEFEAMGYQEESQQYISQQEHASMEDPYRMQWQQHSQHILHEYTMELQPPSAEPQALAEEPHPPTEAPRQLQGAAPQLQQQLPPAAHEHVPAQPSPLSAVPPITPGAPDDGSFEQDSAAEGDAPATPNAAVFRSPMPTRGGRGRGRGGSRGGRGRRKSSGTPLKEDSIDDTDEEEFTMEGMKTKSGRKVHKPTQFDPAVKTPTRRRGPYRRFHDSRICKICQRGHSPQSNMIVFCDGCNIPYHQLCHDPPIDDLVIAVADAEWFCKECSSKRTDRPLVTGMSGANLTEDEKRTYLASLPMGSLVELLFLAEKQHPDLQLYDPSTKAIVAGIKAAAMLHEVPIKATPARGGGGVHTNGDAIGTSVRGRASIDYEELIIRALAAINDPVGVQPKMIWEWLKANYTHLASREVRVEAQNPLQKLLRLNRVIREGHQYRVNYEHLANTFISSSAGTPMLSRIAVSNHVDTRAIDATSASSQQSPTGLLLPGAGIKLPPENEDDTMLVEDEAHRAFSHKWSMSEVGDVGVVGVVGVVVTVADTEGGKDVVMADGGVDVNAGGFDDVMT</sequence>
<keyword evidence="5" id="KW-0539">Nucleus</keyword>
<dbReference type="PANTHER" id="PTHR12628:SF10">
    <property type="entry name" value="HOMEOBOX DOMAIN-CONTAINING PROTEIN"/>
    <property type="match status" value="1"/>
</dbReference>
<keyword evidence="4" id="KW-0862">Zinc</keyword>
<keyword evidence="3 6" id="KW-0863">Zinc-finger</keyword>
<name>A0A3N4LVF8_9PEZI</name>
<protein>
    <recommendedName>
        <fullName evidence="8">PHD-type domain-containing protein</fullName>
    </recommendedName>
</protein>
<evidence type="ECO:0000313" key="10">
    <source>
        <dbReference type="Proteomes" id="UP000267821"/>
    </source>
</evidence>
<dbReference type="EMBL" id="ML121541">
    <property type="protein sequence ID" value="RPB24631.1"/>
    <property type="molecule type" value="Genomic_DNA"/>
</dbReference>
<dbReference type="Proteomes" id="UP000267821">
    <property type="component" value="Unassembled WGS sequence"/>
</dbReference>
<gene>
    <name evidence="9" type="ORF">L211DRAFT_867952</name>
</gene>
<evidence type="ECO:0000256" key="7">
    <source>
        <dbReference type="SAM" id="MobiDB-lite"/>
    </source>
</evidence>
<dbReference type="InterPro" id="IPR019787">
    <property type="entry name" value="Znf_PHD-finger"/>
</dbReference>
<keyword evidence="2" id="KW-0479">Metal-binding</keyword>
<evidence type="ECO:0000256" key="4">
    <source>
        <dbReference type="ARBA" id="ARBA00022833"/>
    </source>
</evidence>
<evidence type="ECO:0000256" key="2">
    <source>
        <dbReference type="ARBA" id="ARBA00022723"/>
    </source>
</evidence>
<dbReference type="SUPFAM" id="SSF57903">
    <property type="entry name" value="FYVE/PHD zinc finger"/>
    <property type="match status" value="1"/>
</dbReference>
<reference evidence="9 10" key="1">
    <citation type="journal article" date="2018" name="Nat. Ecol. Evol.">
        <title>Pezizomycetes genomes reveal the molecular basis of ectomycorrhizal truffle lifestyle.</title>
        <authorList>
            <person name="Murat C."/>
            <person name="Payen T."/>
            <person name="Noel B."/>
            <person name="Kuo A."/>
            <person name="Morin E."/>
            <person name="Chen J."/>
            <person name="Kohler A."/>
            <person name="Krizsan K."/>
            <person name="Balestrini R."/>
            <person name="Da Silva C."/>
            <person name="Montanini B."/>
            <person name="Hainaut M."/>
            <person name="Levati E."/>
            <person name="Barry K.W."/>
            <person name="Belfiori B."/>
            <person name="Cichocki N."/>
            <person name="Clum A."/>
            <person name="Dockter R.B."/>
            <person name="Fauchery L."/>
            <person name="Guy J."/>
            <person name="Iotti M."/>
            <person name="Le Tacon F."/>
            <person name="Lindquist E.A."/>
            <person name="Lipzen A."/>
            <person name="Malagnac F."/>
            <person name="Mello A."/>
            <person name="Molinier V."/>
            <person name="Miyauchi S."/>
            <person name="Poulain J."/>
            <person name="Riccioni C."/>
            <person name="Rubini A."/>
            <person name="Sitrit Y."/>
            <person name="Splivallo R."/>
            <person name="Traeger S."/>
            <person name="Wang M."/>
            <person name="Zifcakova L."/>
            <person name="Wipf D."/>
            <person name="Zambonelli A."/>
            <person name="Paolocci F."/>
            <person name="Nowrousian M."/>
            <person name="Ottonello S."/>
            <person name="Baldrian P."/>
            <person name="Spatafora J.W."/>
            <person name="Henrissat B."/>
            <person name="Nagy L.G."/>
            <person name="Aury J.M."/>
            <person name="Wincker P."/>
            <person name="Grigoriev I.V."/>
            <person name="Bonfante P."/>
            <person name="Martin F.M."/>
        </authorList>
    </citation>
    <scope>NUCLEOTIDE SEQUENCE [LARGE SCALE GENOMIC DNA]</scope>
    <source>
        <strain evidence="9 10">ATCC MYA-4762</strain>
    </source>
</reference>
<dbReference type="PROSITE" id="PS50016">
    <property type="entry name" value="ZF_PHD_2"/>
    <property type="match status" value="1"/>
</dbReference>
<dbReference type="GO" id="GO:0045814">
    <property type="term" value="P:negative regulation of gene expression, epigenetic"/>
    <property type="evidence" value="ECO:0007669"/>
    <property type="project" value="TreeGrafter"/>
</dbReference>
<feature type="domain" description="PHD-type" evidence="8">
    <location>
        <begin position="228"/>
        <end position="284"/>
    </location>
</feature>
<dbReference type="GO" id="GO:0003677">
    <property type="term" value="F:DNA binding"/>
    <property type="evidence" value="ECO:0007669"/>
    <property type="project" value="TreeGrafter"/>
</dbReference>
<feature type="compositionally biased region" description="Low complexity" evidence="7">
    <location>
        <begin position="80"/>
        <end position="98"/>
    </location>
</feature>
<feature type="compositionally biased region" description="Basic residues" evidence="7">
    <location>
        <begin position="154"/>
        <end position="171"/>
    </location>
</feature>
<feature type="compositionally biased region" description="Acidic residues" evidence="7">
    <location>
        <begin position="180"/>
        <end position="190"/>
    </location>
</feature>
<dbReference type="STRING" id="1051890.A0A3N4LVF8"/>
<dbReference type="GO" id="GO:0008270">
    <property type="term" value="F:zinc ion binding"/>
    <property type="evidence" value="ECO:0007669"/>
    <property type="project" value="UniProtKB-KW"/>
</dbReference>
<keyword evidence="10" id="KW-1185">Reference proteome</keyword>
<evidence type="ECO:0000256" key="1">
    <source>
        <dbReference type="ARBA" id="ARBA00004123"/>
    </source>
</evidence>
<dbReference type="PROSITE" id="PS01359">
    <property type="entry name" value="ZF_PHD_1"/>
    <property type="match status" value="1"/>
</dbReference>
<dbReference type="GO" id="GO:0003682">
    <property type="term" value="F:chromatin binding"/>
    <property type="evidence" value="ECO:0007669"/>
    <property type="project" value="TreeGrafter"/>
</dbReference>
<feature type="region of interest" description="Disordered" evidence="7">
    <location>
        <begin position="53"/>
        <end position="221"/>
    </location>
</feature>
<dbReference type="Pfam" id="PF00628">
    <property type="entry name" value="PHD"/>
    <property type="match status" value="1"/>
</dbReference>
<evidence type="ECO:0000256" key="5">
    <source>
        <dbReference type="ARBA" id="ARBA00023242"/>
    </source>
</evidence>
<evidence type="ECO:0000313" key="9">
    <source>
        <dbReference type="EMBL" id="RPB24631.1"/>
    </source>
</evidence>
<dbReference type="CDD" id="cd15502">
    <property type="entry name" value="PHD_Phf1p_Phf2p_like"/>
    <property type="match status" value="1"/>
</dbReference>
<dbReference type="InterPro" id="IPR019786">
    <property type="entry name" value="Zinc_finger_PHD-type_CS"/>
</dbReference>
<organism evidence="9 10">
    <name type="scientific">Terfezia boudieri ATCC MYA-4762</name>
    <dbReference type="NCBI Taxonomy" id="1051890"/>
    <lineage>
        <taxon>Eukaryota</taxon>
        <taxon>Fungi</taxon>
        <taxon>Dikarya</taxon>
        <taxon>Ascomycota</taxon>
        <taxon>Pezizomycotina</taxon>
        <taxon>Pezizomycetes</taxon>
        <taxon>Pezizales</taxon>
        <taxon>Pezizaceae</taxon>
        <taxon>Terfezia</taxon>
    </lineage>
</organism>
<dbReference type="InterPro" id="IPR011011">
    <property type="entry name" value="Znf_FYVE_PHD"/>
</dbReference>
<dbReference type="Gene3D" id="3.30.40.10">
    <property type="entry name" value="Zinc/RING finger domain, C3HC4 (zinc finger)"/>
    <property type="match status" value="1"/>
</dbReference>
<dbReference type="InParanoid" id="A0A3N4LVF8"/>
<comment type="subcellular location">
    <subcellularLocation>
        <location evidence="1">Nucleus</location>
    </subcellularLocation>
</comment>
<dbReference type="InterPro" id="IPR001965">
    <property type="entry name" value="Znf_PHD"/>
</dbReference>
<dbReference type="SMART" id="SM00249">
    <property type="entry name" value="PHD"/>
    <property type="match status" value="1"/>
</dbReference>
<evidence type="ECO:0000259" key="8">
    <source>
        <dbReference type="PROSITE" id="PS50016"/>
    </source>
</evidence>
<dbReference type="InterPro" id="IPR013083">
    <property type="entry name" value="Znf_RING/FYVE/PHD"/>
</dbReference>
<dbReference type="PANTHER" id="PTHR12628">
    <property type="entry name" value="POLYCOMB-LIKE TRANSCRIPTION FACTOR"/>
    <property type="match status" value="1"/>
</dbReference>
<proteinExistence type="predicted"/>
<evidence type="ECO:0000256" key="3">
    <source>
        <dbReference type="ARBA" id="ARBA00022771"/>
    </source>
</evidence>
<evidence type="ECO:0000256" key="6">
    <source>
        <dbReference type="PROSITE-ProRule" id="PRU00146"/>
    </source>
</evidence>